<evidence type="ECO:0000256" key="1">
    <source>
        <dbReference type="SAM" id="MobiDB-lite"/>
    </source>
</evidence>
<protein>
    <submittedName>
        <fullName evidence="3">Resolvase, N-terminal catalytic domain containing protein</fullName>
    </submittedName>
</protein>
<sequence>MKVRGYILVTRCGANFGEQLAAIRAFTNLADDVFSDNADDPRYPRRLGWESLLSASIHGDAVVVGSPGALGYTVAQITESLNTLKERGLMLQDARTGYLVVWDTAVTRSLEFVQQAAREVRQRSAMEARQALAEARRTGAGGVRTGASVSPSIGTRWKDPHDYPSIAELERESGLSRRTLYKRFGPRYARA</sequence>
<gene>
    <name evidence="3" type="ORF">UFOVP786_42</name>
</gene>
<evidence type="ECO:0000313" key="3">
    <source>
        <dbReference type="EMBL" id="CAB4162336.1"/>
    </source>
</evidence>
<dbReference type="EMBL" id="LR796727">
    <property type="protein sequence ID" value="CAB4162336.1"/>
    <property type="molecule type" value="Genomic_DNA"/>
</dbReference>
<dbReference type="InterPro" id="IPR036162">
    <property type="entry name" value="Resolvase-like_N_sf"/>
</dbReference>
<organism evidence="3">
    <name type="scientific">uncultured Caudovirales phage</name>
    <dbReference type="NCBI Taxonomy" id="2100421"/>
    <lineage>
        <taxon>Viruses</taxon>
        <taxon>Duplodnaviria</taxon>
        <taxon>Heunggongvirae</taxon>
        <taxon>Uroviricota</taxon>
        <taxon>Caudoviricetes</taxon>
        <taxon>Peduoviridae</taxon>
        <taxon>Maltschvirus</taxon>
        <taxon>Maltschvirus maltsch</taxon>
    </lineage>
</organism>
<reference evidence="3" key="1">
    <citation type="submission" date="2020-04" db="EMBL/GenBank/DDBJ databases">
        <authorList>
            <person name="Chiriac C."/>
            <person name="Salcher M."/>
            <person name="Ghai R."/>
            <person name="Kavagutti S V."/>
        </authorList>
    </citation>
    <scope>NUCLEOTIDE SEQUENCE</scope>
</reference>
<dbReference type="SUPFAM" id="SSF53041">
    <property type="entry name" value="Resolvase-like"/>
    <property type="match status" value="1"/>
</dbReference>
<dbReference type="GO" id="GO:0003677">
    <property type="term" value="F:DNA binding"/>
    <property type="evidence" value="ECO:0007669"/>
    <property type="project" value="InterPro"/>
</dbReference>
<dbReference type="InterPro" id="IPR006119">
    <property type="entry name" value="Resolv_N"/>
</dbReference>
<feature type="region of interest" description="Disordered" evidence="1">
    <location>
        <begin position="136"/>
        <end position="155"/>
    </location>
</feature>
<evidence type="ECO:0000259" key="2">
    <source>
        <dbReference type="Pfam" id="PF00239"/>
    </source>
</evidence>
<dbReference type="Pfam" id="PF00239">
    <property type="entry name" value="Resolvase"/>
    <property type="match status" value="1"/>
</dbReference>
<dbReference type="GO" id="GO:0000150">
    <property type="term" value="F:DNA strand exchange activity"/>
    <property type="evidence" value="ECO:0007669"/>
    <property type="project" value="InterPro"/>
</dbReference>
<name>A0A6J5NXH3_9CAUD</name>
<accession>A0A6J5NXH3</accession>
<feature type="domain" description="Resolvase/invertase-type recombinase catalytic" evidence="2">
    <location>
        <begin position="18"/>
        <end position="139"/>
    </location>
</feature>
<proteinExistence type="predicted"/>